<evidence type="ECO:0000313" key="2">
    <source>
        <dbReference type="EMBL" id="CAD7397141.1"/>
    </source>
</evidence>
<gene>
    <name evidence="2" type="ORF">TPSB3V08_LOCUS1013</name>
</gene>
<dbReference type="InterPro" id="IPR051372">
    <property type="entry name" value="CWC21"/>
</dbReference>
<feature type="compositionally biased region" description="Basic residues" evidence="1">
    <location>
        <begin position="269"/>
        <end position="280"/>
    </location>
</feature>
<dbReference type="GO" id="GO:0005634">
    <property type="term" value="C:nucleus"/>
    <property type="evidence" value="ECO:0007669"/>
    <property type="project" value="TreeGrafter"/>
</dbReference>
<dbReference type="AlphaFoldDB" id="A0A7R9CII4"/>
<accession>A0A7R9CII4</accession>
<feature type="compositionally biased region" description="Low complexity" evidence="1">
    <location>
        <begin position="243"/>
        <end position="266"/>
    </location>
</feature>
<feature type="region of interest" description="Disordered" evidence="1">
    <location>
        <begin position="166"/>
        <end position="307"/>
    </location>
</feature>
<dbReference type="PANTHER" id="PTHR36562">
    <property type="entry name" value="SERINE/ARGININE REPETITIVE MATRIX 2"/>
    <property type="match status" value="1"/>
</dbReference>
<sequence>MVVISEKQDAKLQRVTYLAPSWAHFYEVWDHIDAVVDPRDMWSTPVARYCNDLINILVVDVCDTLTESVDVIDLERPMVETHIRNFYLISHDLFLSRLVLSSRQIGASVRETHQIAEAQQEKNAKLREAFGISEYFVEGSSLDPQRHVKEAQAKAAAEQNKNYMLVRTPSPTPAHTEQAADKSNKRKRRIKDSSSSPEAKREKKKKSKKHKKDRSESPKHSKKKSSSSKDKKKEKDRHKRQRSSSSSLQTVSSSDDSDSSKVSVSGDGRKHHKKRDKNKRASTPLKEPEKTDKRSRAEVNLVEGAGQ</sequence>
<name>A0A7R9CII4_TIMPO</name>
<evidence type="ECO:0000256" key="1">
    <source>
        <dbReference type="SAM" id="MobiDB-lite"/>
    </source>
</evidence>
<proteinExistence type="predicted"/>
<dbReference type="PANTHER" id="PTHR36562:SF5">
    <property type="entry name" value="SERINE_ARGININE REPETITIVE MATRIX 2"/>
    <property type="match status" value="1"/>
</dbReference>
<dbReference type="EMBL" id="OD000347">
    <property type="protein sequence ID" value="CAD7397141.1"/>
    <property type="molecule type" value="Genomic_DNA"/>
</dbReference>
<feature type="compositionally biased region" description="Basic and acidic residues" evidence="1">
    <location>
        <begin position="286"/>
        <end position="297"/>
    </location>
</feature>
<protein>
    <submittedName>
        <fullName evidence="2">Uncharacterized protein</fullName>
    </submittedName>
</protein>
<reference evidence="2" key="1">
    <citation type="submission" date="2020-11" db="EMBL/GenBank/DDBJ databases">
        <authorList>
            <person name="Tran Van P."/>
        </authorList>
    </citation>
    <scope>NUCLEOTIDE SEQUENCE</scope>
</reference>
<organism evidence="2">
    <name type="scientific">Timema poppense</name>
    <name type="common">Walking stick</name>
    <dbReference type="NCBI Taxonomy" id="170557"/>
    <lineage>
        <taxon>Eukaryota</taxon>
        <taxon>Metazoa</taxon>
        <taxon>Ecdysozoa</taxon>
        <taxon>Arthropoda</taxon>
        <taxon>Hexapoda</taxon>
        <taxon>Insecta</taxon>
        <taxon>Pterygota</taxon>
        <taxon>Neoptera</taxon>
        <taxon>Polyneoptera</taxon>
        <taxon>Phasmatodea</taxon>
        <taxon>Timematodea</taxon>
        <taxon>Timematoidea</taxon>
        <taxon>Timematidae</taxon>
        <taxon>Timema</taxon>
    </lineage>
</organism>
<feature type="compositionally biased region" description="Basic residues" evidence="1">
    <location>
        <begin position="202"/>
        <end position="212"/>
    </location>
</feature>